<evidence type="ECO:0000256" key="11">
    <source>
        <dbReference type="ARBA" id="ARBA00022989"/>
    </source>
</evidence>
<keyword evidence="5" id="KW-0926">Vacuole</keyword>
<evidence type="ECO:0000256" key="9">
    <source>
        <dbReference type="ARBA" id="ARBA00022801"/>
    </source>
</evidence>
<gene>
    <name evidence="21" type="ORF">LTR78_009864</name>
</gene>
<comment type="cofactor">
    <cofactor evidence="1">
        <name>Zn(2+)</name>
        <dbReference type="ChEBI" id="CHEBI:29105"/>
    </cofactor>
</comment>
<evidence type="ECO:0000256" key="12">
    <source>
        <dbReference type="ARBA" id="ARBA00023049"/>
    </source>
</evidence>
<dbReference type="AlphaFoldDB" id="A0AAE0WGD6"/>
<keyword evidence="11 17" id="KW-1133">Transmembrane helix</keyword>
<keyword evidence="12" id="KW-0482">Metalloprotease</keyword>
<dbReference type="InterPro" id="IPR053976">
    <property type="entry name" value="PFF1_TM"/>
</dbReference>
<name>A0AAE0WGD6_9PEZI</name>
<evidence type="ECO:0000259" key="19">
    <source>
        <dbReference type="Pfam" id="PF22250"/>
    </source>
</evidence>
<evidence type="ECO:0000259" key="18">
    <source>
        <dbReference type="Pfam" id="PF04389"/>
    </source>
</evidence>
<evidence type="ECO:0000256" key="2">
    <source>
        <dbReference type="ARBA" id="ARBA00003273"/>
    </source>
</evidence>
<dbReference type="PANTHER" id="PTHR12147">
    <property type="entry name" value="METALLOPEPTIDASE M28 FAMILY MEMBER"/>
    <property type="match status" value="1"/>
</dbReference>
<dbReference type="InterPro" id="IPR007484">
    <property type="entry name" value="Peptidase_M28"/>
</dbReference>
<keyword evidence="6 15" id="KW-0645">Protease</keyword>
<comment type="similarity">
    <text evidence="4 15">Belongs to the peptidase M28 family.</text>
</comment>
<dbReference type="Pfam" id="PF04389">
    <property type="entry name" value="Peptidase_M28"/>
    <property type="match status" value="1"/>
</dbReference>
<dbReference type="EMBL" id="JAUTXT010000060">
    <property type="protein sequence ID" value="KAK3670209.1"/>
    <property type="molecule type" value="Genomic_DNA"/>
</dbReference>
<comment type="subcellular location">
    <subcellularLocation>
        <location evidence="3">Vacuole membrane</location>
        <topology evidence="3">Multi-pass membrane protein</topology>
    </subcellularLocation>
</comment>
<comment type="caution">
    <text evidence="21">The sequence shown here is derived from an EMBL/GenBank/DDBJ whole genome shotgun (WGS) entry which is preliminary data.</text>
</comment>
<dbReference type="InterPro" id="IPR045175">
    <property type="entry name" value="M28_fam"/>
</dbReference>
<evidence type="ECO:0000256" key="3">
    <source>
        <dbReference type="ARBA" id="ARBA00004128"/>
    </source>
</evidence>
<dbReference type="GO" id="GO:0006508">
    <property type="term" value="P:proteolysis"/>
    <property type="evidence" value="ECO:0007669"/>
    <property type="project" value="UniProtKB-KW"/>
</dbReference>
<evidence type="ECO:0000313" key="22">
    <source>
        <dbReference type="Proteomes" id="UP001274830"/>
    </source>
</evidence>
<feature type="region of interest" description="Disordered" evidence="16">
    <location>
        <begin position="600"/>
        <end position="666"/>
    </location>
</feature>
<dbReference type="GO" id="GO:0046872">
    <property type="term" value="F:metal ion binding"/>
    <property type="evidence" value="ECO:0007669"/>
    <property type="project" value="UniProtKB-KW"/>
</dbReference>
<reference evidence="21" key="1">
    <citation type="submission" date="2023-07" db="EMBL/GenBank/DDBJ databases">
        <title>Black Yeasts Isolated from many extreme environments.</title>
        <authorList>
            <person name="Coleine C."/>
            <person name="Stajich J.E."/>
            <person name="Selbmann L."/>
        </authorList>
    </citation>
    <scope>NUCLEOTIDE SEQUENCE</scope>
    <source>
        <strain evidence="21">CCFEE 5485</strain>
    </source>
</reference>
<evidence type="ECO:0000256" key="15">
    <source>
        <dbReference type="RuleBase" id="RU361240"/>
    </source>
</evidence>
<keyword evidence="22" id="KW-1185">Reference proteome</keyword>
<evidence type="ECO:0000256" key="16">
    <source>
        <dbReference type="SAM" id="MobiDB-lite"/>
    </source>
</evidence>
<evidence type="ECO:0000256" key="4">
    <source>
        <dbReference type="ARBA" id="ARBA00010918"/>
    </source>
</evidence>
<feature type="transmembrane region" description="Helical" evidence="17">
    <location>
        <begin position="532"/>
        <end position="552"/>
    </location>
</feature>
<dbReference type="CDD" id="cd03875">
    <property type="entry name" value="M28_Fxna_like"/>
    <property type="match status" value="1"/>
</dbReference>
<keyword evidence="8 15" id="KW-0479">Metal-binding</keyword>
<dbReference type="InterPro" id="IPR053975">
    <property type="entry name" value="PFF1_C"/>
</dbReference>
<feature type="region of interest" description="Disordered" evidence="16">
    <location>
        <begin position="105"/>
        <end position="130"/>
    </location>
</feature>
<organism evidence="21 22">
    <name type="scientific">Recurvomyces mirabilis</name>
    <dbReference type="NCBI Taxonomy" id="574656"/>
    <lineage>
        <taxon>Eukaryota</taxon>
        <taxon>Fungi</taxon>
        <taxon>Dikarya</taxon>
        <taxon>Ascomycota</taxon>
        <taxon>Pezizomycotina</taxon>
        <taxon>Dothideomycetes</taxon>
        <taxon>Dothideomycetidae</taxon>
        <taxon>Mycosphaerellales</taxon>
        <taxon>Teratosphaeriaceae</taxon>
        <taxon>Recurvomyces</taxon>
    </lineage>
</organism>
<evidence type="ECO:0000259" key="20">
    <source>
        <dbReference type="Pfam" id="PF22251"/>
    </source>
</evidence>
<dbReference type="Pfam" id="PF22251">
    <property type="entry name" value="PFF1_TM"/>
    <property type="match status" value="1"/>
</dbReference>
<feature type="compositionally biased region" description="Polar residues" evidence="16">
    <location>
        <begin position="639"/>
        <end position="653"/>
    </location>
</feature>
<accession>A0AAE0WGD6</accession>
<evidence type="ECO:0000256" key="17">
    <source>
        <dbReference type="SAM" id="Phobius"/>
    </source>
</evidence>
<feature type="compositionally biased region" description="Basic and acidic residues" evidence="16">
    <location>
        <begin position="116"/>
        <end position="125"/>
    </location>
</feature>
<feature type="domain" description="Vacuolar membrane protease C-terminal" evidence="19">
    <location>
        <begin position="781"/>
        <end position="993"/>
    </location>
</feature>
<proteinExistence type="inferred from homology"/>
<feature type="transmembrane region" description="Helical" evidence="17">
    <location>
        <begin position="754"/>
        <end position="771"/>
    </location>
</feature>
<feature type="transmembrane region" description="Helical" evidence="17">
    <location>
        <begin position="469"/>
        <end position="488"/>
    </location>
</feature>
<feature type="transmembrane region" description="Helical" evidence="17">
    <location>
        <begin position="727"/>
        <end position="747"/>
    </location>
</feature>
<dbReference type="GO" id="GO:0008235">
    <property type="term" value="F:metalloexopeptidase activity"/>
    <property type="evidence" value="ECO:0007669"/>
    <property type="project" value="InterPro"/>
</dbReference>
<evidence type="ECO:0000256" key="14">
    <source>
        <dbReference type="ARBA" id="ARBA00023180"/>
    </source>
</evidence>
<dbReference type="PANTHER" id="PTHR12147:SF58">
    <property type="entry name" value="VACUOLAR MEMBRANE PROTEASE"/>
    <property type="match status" value="1"/>
</dbReference>
<keyword evidence="13 17" id="KW-0472">Membrane</keyword>
<protein>
    <recommendedName>
        <fullName evidence="15">Peptide hydrolase</fullName>
        <ecNumber evidence="15">3.4.-.-</ecNumber>
    </recommendedName>
</protein>
<dbReference type="SUPFAM" id="SSF53187">
    <property type="entry name" value="Zn-dependent exopeptidases"/>
    <property type="match status" value="1"/>
</dbReference>
<dbReference type="GO" id="GO:0005774">
    <property type="term" value="C:vacuolar membrane"/>
    <property type="evidence" value="ECO:0007669"/>
    <property type="project" value="UniProtKB-SubCell"/>
</dbReference>
<evidence type="ECO:0000256" key="10">
    <source>
        <dbReference type="ARBA" id="ARBA00022833"/>
    </source>
</evidence>
<comment type="function">
    <text evidence="2">May be involved in vacuolar sorting and osmoregulation.</text>
</comment>
<evidence type="ECO:0000313" key="21">
    <source>
        <dbReference type="EMBL" id="KAK3670209.1"/>
    </source>
</evidence>
<keyword evidence="10 15" id="KW-0862">Zinc</keyword>
<evidence type="ECO:0000256" key="1">
    <source>
        <dbReference type="ARBA" id="ARBA00001947"/>
    </source>
</evidence>
<sequence length="1001" mass="110113">MAKKTSWNPLAFAPTQVTLISSAIYIALFAVLLWSHFTIPSAPSDPTPVQGVNLTQAWLDLDVVGARLHPHGSRANDEVREYLIGRIEEILEGSGVGYSVVGEEGEETGALGKGKGGQEKDRGSKDPSWNEGHATLWKYDHANATFEESWRKQPWTIYTESSNIVVYIRGKQDGEWDWRSEKKYSGPGGVLVNAHYDSVSTGYGATDDGVGVITVLQLVSYFTTQGQQPEHGVVALLNNGEENGLYGAHAYLNHPIASFAHTFLNLEGAGAGGKATLFRSTDAEVTSFYARSPSPYGSIVSGDGFKQGFIRSGTDYSVFTEALGMRGLDVAFFGPRARYHTDQDAAREVSVDSLFHMLSASLETMKGLTRYDGDEFAGGITRRGKIDQGKGSVGVWFDLFGQAFAVMQLTTLFALSVTLLVVGPVLLIILEAILARNDKWYLLSRKKYLRSADDDEAVRINGIRGFFRFPIAFIAATAAVVALTFLQTKINPYIVYSHEYVVWAELITIWFAVSWFILAGGDRVRPTALQRMFCLIWLYVLSWIALVAATVGENNFKLGSGYFIVIYNAAVFVALLTSYLELFGLPTKQKYAEHVLGVTSTDNDSIRPGSRSSRTLLSQSRERPGALDGAREEDDATERTSLLRGNNSRSGGKTRQAEEEGLEESGDPFLSKAYGDEQAWSSSLLQWTWIIQFLILAPINIIIVGQIGLLVVAGIHQTPADGNSVLSIYLIMAVMTILLLLPLTPFVHRFTYQAPTLLFLVFAGCLVYNLIADPFTRDARMKFYFQQHLDLDTGVNNVTLRGLDGYIQDIISDLPSAAGRPLKCSQHDKDELVTCSWAGLAPKVIPEVVKGVAPYKNKTRSGPEPWLDFNATVTSSDTATFSLRGKETKQCKILFNQPVSAVSILGTLSSHESSRSTVGENGSSEVRLFSRDWDKVFRVNVTWESEHKAKGQSGKVVCLWSESEHGEIPALDEIKRFEPVWAAVTKAGDGLVEGSKEFELR</sequence>
<feature type="transmembrane region" description="Helical" evidence="17">
    <location>
        <begin position="412"/>
        <end position="435"/>
    </location>
</feature>
<feature type="transmembrane region" description="Helical" evidence="17">
    <location>
        <begin position="500"/>
        <end position="520"/>
    </location>
</feature>
<evidence type="ECO:0000256" key="13">
    <source>
        <dbReference type="ARBA" id="ARBA00023136"/>
    </source>
</evidence>
<dbReference type="InterPro" id="IPR048024">
    <property type="entry name" value="Fxna-like_M28_dom"/>
</dbReference>
<feature type="transmembrane region" description="Helical" evidence="17">
    <location>
        <begin position="558"/>
        <end position="580"/>
    </location>
</feature>
<feature type="domain" description="Vacuolar membrane protease transmembrane" evidence="20">
    <location>
        <begin position="467"/>
        <end position="753"/>
    </location>
</feature>
<dbReference type="Proteomes" id="UP001274830">
    <property type="component" value="Unassembled WGS sequence"/>
</dbReference>
<dbReference type="Pfam" id="PF22250">
    <property type="entry name" value="PFF1_C"/>
    <property type="match status" value="1"/>
</dbReference>
<evidence type="ECO:0000256" key="6">
    <source>
        <dbReference type="ARBA" id="ARBA00022670"/>
    </source>
</evidence>
<keyword evidence="9 15" id="KW-0378">Hydrolase</keyword>
<dbReference type="Gene3D" id="3.40.630.10">
    <property type="entry name" value="Zn peptidases"/>
    <property type="match status" value="1"/>
</dbReference>
<dbReference type="EC" id="3.4.-.-" evidence="15"/>
<keyword evidence="7 17" id="KW-0812">Transmembrane</keyword>
<feature type="domain" description="Peptidase M28" evidence="18">
    <location>
        <begin position="187"/>
        <end position="363"/>
    </location>
</feature>
<evidence type="ECO:0000256" key="7">
    <source>
        <dbReference type="ARBA" id="ARBA00022692"/>
    </source>
</evidence>
<feature type="transmembrane region" description="Helical" evidence="17">
    <location>
        <begin position="693"/>
        <end position="715"/>
    </location>
</feature>
<evidence type="ECO:0000256" key="8">
    <source>
        <dbReference type="ARBA" id="ARBA00022723"/>
    </source>
</evidence>
<keyword evidence="14" id="KW-0325">Glycoprotein</keyword>
<feature type="transmembrane region" description="Helical" evidence="17">
    <location>
        <begin position="12"/>
        <end position="34"/>
    </location>
</feature>
<evidence type="ECO:0000256" key="5">
    <source>
        <dbReference type="ARBA" id="ARBA00022554"/>
    </source>
</evidence>
<feature type="compositionally biased region" description="Low complexity" evidence="16">
    <location>
        <begin position="610"/>
        <end position="619"/>
    </location>
</feature>